<dbReference type="AlphaFoldDB" id="A0A1M5QE08"/>
<dbReference type="EMBL" id="LT670817">
    <property type="protein sequence ID" value="SHH11969.1"/>
    <property type="molecule type" value="Genomic_DNA"/>
</dbReference>
<proteinExistence type="predicted"/>
<feature type="signal peptide" evidence="1">
    <location>
        <begin position="1"/>
        <end position="21"/>
    </location>
</feature>
<keyword evidence="1" id="KW-0732">Signal</keyword>
<evidence type="ECO:0000313" key="3">
    <source>
        <dbReference type="Proteomes" id="UP000189796"/>
    </source>
</evidence>
<evidence type="ECO:0000256" key="1">
    <source>
        <dbReference type="SAM" id="SignalP"/>
    </source>
</evidence>
<reference evidence="2 3" key="1">
    <citation type="submission" date="2016-11" db="EMBL/GenBank/DDBJ databases">
        <authorList>
            <person name="Jaros S."/>
            <person name="Januszkiewicz K."/>
            <person name="Wedrychowicz H."/>
        </authorList>
    </citation>
    <scope>NUCLEOTIDE SEQUENCE [LARGE SCALE GENOMIC DNA]</scope>
    <source>
        <strain evidence="2 3">GAS138</strain>
    </source>
</reference>
<feature type="chain" id="PRO_5013200521" description="Cysteine rich repeat-containing protein" evidence="1">
    <location>
        <begin position="22"/>
        <end position="79"/>
    </location>
</feature>
<protein>
    <recommendedName>
        <fullName evidence="4">Cysteine rich repeat-containing protein</fullName>
    </recommendedName>
</protein>
<organism evidence="2 3">
    <name type="scientific">Bradyrhizobium erythrophlei</name>
    <dbReference type="NCBI Taxonomy" id="1437360"/>
    <lineage>
        <taxon>Bacteria</taxon>
        <taxon>Pseudomonadati</taxon>
        <taxon>Pseudomonadota</taxon>
        <taxon>Alphaproteobacteria</taxon>
        <taxon>Hyphomicrobiales</taxon>
        <taxon>Nitrobacteraceae</taxon>
        <taxon>Bradyrhizobium</taxon>
    </lineage>
</organism>
<evidence type="ECO:0000313" key="2">
    <source>
        <dbReference type="EMBL" id="SHH11969.1"/>
    </source>
</evidence>
<evidence type="ECO:0008006" key="4">
    <source>
        <dbReference type="Google" id="ProtNLM"/>
    </source>
</evidence>
<gene>
    <name evidence="2" type="ORF">SAMN05443248_3750</name>
</gene>
<dbReference type="Proteomes" id="UP000189796">
    <property type="component" value="Chromosome I"/>
</dbReference>
<sequence length="79" mass="9022">MRYIWSFVFVAAFAFSEPSFAQKLVDPNTVAPEYREAALKRRAEQIKVVECNHKADEAKVLPRDRAAHVNQCLEAASER</sequence>
<accession>A0A1M5QE08</accession>
<name>A0A1M5QE08_9BRAD</name>